<gene>
    <name evidence="4" type="ORF">SPV1_00952</name>
</gene>
<keyword evidence="1 2" id="KW-0732">Signal</keyword>
<comment type="caution">
    <text evidence="4">The sequence shown here is derived from an EMBL/GenBank/DDBJ whole genome shotgun (WGS) entry which is preliminary data.</text>
</comment>
<dbReference type="RefSeq" id="WP_009850491.1">
    <property type="nucleotide sequence ID" value="NZ_DS022295.1"/>
</dbReference>
<accession>Q0F2S8</accession>
<protein>
    <recommendedName>
        <fullName evidence="3">Outer membrane protein beta-barrel domain-containing protein</fullName>
    </recommendedName>
</protein>
<evidence type="ECO:0000313" key="4">
    <source>
        <dbReference type="EMBL" id="EAU55472.1"/>
    </source>
</evidence>
<evidence type="ECO:0000256" key="1">
    <source>
        <dbReference type="ARBA" id="ARBA00022729"/>
    </source>
</evidence>
<evidence type="ECO:0000256" key="2">
    <source>
        <dbReference type="SAM" id="SignalP"/>
    </source>
</evidence>
<dbReference type="InterPro" id="IPR027385">
    <property type="entry name" value="Beta-barrel_OMP"/>
</dbReference>
<dbReference type="HOGENOM" id="CLU_1330620_0_0_0"/>
<feature type="domain" description="Outer membrane protein beta-barrel" evidence="3">
    <location>
        <begin position="12"/>
        <end position="206"/>
    </location>
</feature>
<reference evidence="4 5" key="1">
    <citation type="submission" date="2006-09" db="EMBL/GenBank/DDBJ databases">
        <authorList>
            <person name="Emerson D."/>
            <person name="Ferriera S."/>
            <person name="Johnson J."/>
            <person name="Kravitz S."/>
            <person name="Halpern A."/>
            <person name="Remington K."/>
            <person name="Beeson K."/>
            <person name="Tran B."/>
            <person name="Rogers Y.-H."/>
            <person name="Friedman R."/>
            <person name="Venter J.C."/>
        </authorList>
    </citation>
    <scope>NUCLEOTIDE SEQUENCE [LARGE SCALE GENOMIC DNA]</scope>
    <source>
        <strain evidence="4 5">PV-1</strain>
    </source>
</reference>
<keyword evidence="5" id="KW-1185">Reference proteome</keyword>
<evidence type="ECO:0000259" key="3">
    <source>
        <dbReference type="Pfam" id="PF13505"/>
    </source>
</evidence>
<name>Q0F2S8_9PROT</name>
<dbReference type="InParanoid" id="Q0F2S8"/>
<dbReference type="EMBL" id="AATS01000002">
    <property type="protein sequence ID" value="EAU55472.1"/>
    <property type="molecule type" value="Genomic_DNA"/>
</dbReference>
<sequence length="210" mass="23035">MKKIVFYMSMFSIFFSATALHAQEIKVYAALEAGTYTVKYVESGISRGFSTVKSGIPAGILRVGLDYGYFGGELRFGLMKTSSSSYSAGTLGHAAPFTLDFRNGPFFSYLGKVQYPVTRSFNVYALLGGTLSKFSINPLGNGTHLDYNAVKTGLSYGFGVEYKPRPLFAVGLEWMQYWTNVETSLSNGNRSNTTFGGFGLSFRRSFDLGL</sequence>
<feature type="signal peptide" evidence="2">
    <location>
        <begin position="1"/>
        <end position="22"/>
    </location>
</feature>
<dbReference type="Pfam" id="PF13505">
    <property type="entry name" value="OMP_b-brl"/>
    <property type="match status" value="1"/>
</dbReference>
<dbReference type="Gene3D" id="2.40.160.20">
    <property type="match status" value="1"/>
</dbReference>
<dbReference type="InterPro" id="IPR011250">
    <property type="entry name" value="OMP/PagP_B-barrel"/>
</dbReference>
<dbReference type="OrthoDB" id="6386495at2"/>
<dbReference type="SUPFAM" id="SSF56925">
    <property type="entry name" value="OMPA-like"/>
    <property type="match status" value="1"/>
</dbReference>
<organism evidence="4 5">
    <name type="scientific">Mariprofundus ferrooxydans PV-1</name>
    <dbReference type="NCBI Taxonomy" id="314345"/>
    <lineage>
        <taxon>Bacteria</taxon>
        <taxon>Pseudomonadati</taxon>
        <taxon>Pseudomonadota</taxon>
        <taxon>Candidatius Mariprofundia</taxon>
        <taxon>Mariprofundales</taxon>
        <taxon>Mariprofundaceae</taxon>
        <taxon>Mariprofundus</taxon>
    </lineage>
</organism>
<dbReference type="AlphaFoldDB" id="Q0F2S8"/>
<feature type="chain" id="PRO_5004171445" description="Outer membrane protein beta-barrel domain-containing protein" evidence="2">
    <location>
        <begin position="23"/>
        <end position="210"/>
    </location>
</feature>
<proteinExistence type="predicted"/>
<evidence type="ECO:0000313" key="5">
    <source>
        <dbReference type="Proteomes" id="UP000005297"/>
    </source>
</evidence>
<dbReference type="Proteomes" id="UP000005297">
    <property type="component" value="Unassembled WGS sequence"/>
</dbReference>